<evidence type="ECO:0000256" key="11">
    <source>
        <dbReference type="ARBA" id="ARBA00038361"/>
    </source>
</evidence>
<feature type="compositionally biased region" description="Low complexity" evidence="12">
    <location>
        <begin position="328"/>
        <end position="354"/>
    </location>
</feature>
<feature type="signal peptide" evidence="13">
    <location>
        <begin position="1"/>
        <end position="16"/>
    </location>
</feature>
<keyword evidence="10" id="KW-0393">Immunoglobulin domain</keyword>
<dbReference type="Ensembl" id="ENSMODT00000080720.1">
    <property type="protein sequence ID" value="ENSMODP00000053819.1"/>
    <property type="gene ID" value="ENSMODG00000045422.1"/>
</dbReference>
<comment type="subcellular location">
    <subcellularLocation>
        <location evidence="1">Membrane</location>
        <topology evidence="1">Single-pass type I membrane protein</topology>
    </subcellularLocation>
</comment>
<dbReference type="SUPFAM" id="SSF48726">
    <property type="entry name" value="Immunoglobulin"/>
    <property type="match status" value="2"/>
</dbReference>
<keyword evidence="2" id="KW-0812">Transmembrane</keyword>
<evidence type="ECO:0000313" key="15">
    <source>
        <dbReference type="Ensembl" id="ENSMODP00000053819.1"/>
    </source>
</evidence>
<evidence type="ECO:0000256" key="1">
    <source>
        <dbReference type="ARBA" id="ARBA00004479"/>
    </source>
</evidence>
<dbReference type="InterPro" id="IPR013783">
    <property type="entry name" value="Ig-like_fold"/>
</dbReference>
<evidence type="ECO:0000256" key="9">
    <source>
        <dbReference type="ARBA" id="ARBA00023180"/>
    </source>
</evidence>
<keyword evidence="4" id="KW-0430">Lectin</keyword>
<dbReference type="Gene3D" id="2.60.40.10">
    <property type="entry name" value="Immunoglobulins"/>
    <property type="match status" value="2"/>
</dbReference>
<dbReference type="InterPro" id="IPR013106">
    <property type="entry name" value="Ig_V-set"/>
</dbReference>
<evidence type="ECO:0000256" key="8">
    <source>
        <dbReference type="ARBA" id="ARBA00023157"/>
    </source>
</evidence>
<keyword evidence="16" id="KW-1185">Reference proteome</keyword>
<keyword evidence="5" id="KW-0130">Cell adhesion</keyword>
<evidence type="ECO:0000259" key="14">
    <source>
        <dbReference type="PROSITE" id="PS50835"/>
    </source>
</evidence>
<dbReference type="GO" id="GO:0016020">
    <property type="term" value="C:membrane"/>
    <property type="evidence" value="ECO:0007669"/>
    <property type="project" value="UniProtKB-SubCell"/>
</dbReference>
<dbReference type="InterPro" id="IPR051036">
    <property type="entry name" value="SIGLEC"/>
</dbReference>
<keyword evidence="9" id="KW-0325">Glycoprotein</keyword>
<keyword evidence="3 13" id="KW-0732">Signal</keyword>
<protein>
    <recommendedName>
        <fullName evidence="14">Ig-like domain-containing protein</fullName>
    </recommendedName>
</protein>
<dbReference type="Pfam" id="PF07686">
    <property type="entry name" value="V-set"/>
    <property type="match status" value="1"/>
</dbReference>
<dbReference type="SMART" id="SM00409">
    <property type="entry name" value="IG"/>
    <property type="match status" value="2"/>
</dbReference>
<dbReference type="InterPro" id="IPR007110">
    <property type="entry name" value="Ig-like_dom"/>
</dbReference>
<dbReference type="GO" id="GO:0007155">
    <property type="term" value="P:cell adhesion"/>
    <property type="evidence" value="ECO:0007669"/>
    <property type="project" value="UniProtKB-KW"/>
</dbReference>
<dbReference type="GeneTree" id="ENSGT01150000286907"/>
<feature type="region of interest" description="Disordered" evidence="12">
    <location>
        <begin position="307"/>
        <end position="361"/>
    </location>
</feature>
<dbReference type="FunFam" id="2.60.40.10:FF:000829">
    <property type="entry name" value="Sialic acid-binding Ig-like lectin 8"/>
    <property type="match status" value="1"/>
</dbReference>
<organism evidence="15 16">
    <name type="scientific">Monodelphis domestica</name>
    <name type="common">Gray short-tailed opossum</name>
    <dbReference type="NCBI Taxonomy" id="13616"/>
    <lineage>
        <taxon>Eukaryota</taxon>
        <taxon>Metazoa</taxon>
        <taxon>Chordata</taxon>
        <taxon>Craniata</taxon>
        <taxon>Vertebrata</taxon>
        <taxon>Euteleostomi</taxon>
        <taxon>Mammalia</taxon>
        <taxon>Metatheria</taxon>
        <taxon>Didelphimorphia</taxon>
        <taxon>Didelphidae</taxon>
        <taxon>Monodelphis</taxon>
    </lineage>
</organism>
<evidence type="ECO:0000256" key="7">
    <source>
        <dbReference type="ARBA" id="ARBA00023136"/>
    </source>
</evidence>
<reference evidence="15" key="3">
    <citation type="submission" date="2025-09" db="UniProtKB">
        <authorList>
            <consortium name="Ensembl"/>
        </authorList>
    </citation>
    <scope>IDENTIFICATION</scope>
</reference>
<dbReference type="PANTHER" id="PTHR12035">
    <property type="entry name" value="SIALIC ACID BINDING IMMUNOGLOBULIN-LIKE LECTIN"/>
    <property type="match status" value="1"/>
</dbReference>
<evidence type="ECO:0000256" key="3">
    <source>
        <dbReference type="ARBA" id="ARBA00022729"/>
    </source>
</evidence>
<keyword evidence="7" id="KW-0472">Membrane</keyword>
<evidence type="ECO:0000313" key="16">
    <source>
        <dbReference type="Proteomes" id="UP000002280"/>
    </source>
</evidence>
<evidence type="ECO:0000256" key="12">
    <source>
        <dbReference type="SAM" id="MobiDB-lite"/>
    </source>
</evidence>
<dbReference type="PANTHER" id="PTHR12035:SF125">
    <property type="entry name" value="SIALIC ACID-BINDING IG-LIKE LECTIN 5"/>
    <property type="match status" value="1"/>
</dbReference>
<name>A0A5F8H2N2_MONDO</name>
<reference evidence="15 16" key="1">
    <citation type="journal article" date="2007" name="Nature">
        <title>Genome of the marsupial Monodelphis domestica reveals innovation in non-coding sequences.</title>
        <authorList>
            <person name="Mikkelsen T.S."/>
            <person name="Wakefield M.J."/>
            <person name="Aken B."/>
            <person name="Amemiya C.T."/>
            <person name="Chang J.L."/>
            <person name="Duke S."/>
            <person name="Garber M."/>
            <person name="Gentles A.J."/>
            <person name="Goodstadt L."/>
            <person name="Heger A."/>
            <person name="Jurka J."/>
            <person name="Kamal M."/>
            <person name="Mauceli E."/>
            <person name="Searle S.M."/>
            <person name="Sharpe T."/>
            <person name="Baker M.L."/>
            <person name="Batzer M.A."/>
            <person name="Benos P.V."/>
            <person name="Belov K."/>
            <person name="Clamp M."/>
            <person name="Cook A."/>
            <person name="Cuff J."/>
            <person name="Das R."/>
            <person name="Davidow L."/>
            <person name="Deakin J.E."/>
            <person name="Fazzari M.J."/>
            <person name="Glass J.L."/>
            <person name="Grabherr M."/>
            <person name="Greally J.M."/>
            <person name="Gu W."/>
            <person name="Hore T.A."/>
            <person name="Huttley G.A."/>
            <person name="Kleber M."/>
            <person name="Jirtle R.L."/>
            <person name="Koina E."/>
            <person name="Lee J.T."/>
            <person name="Mahony S."/>
            <person name="Marra M.A."/>
            <person name="Miller R.D."/>
            <person name="Nicholls R.D."/>
            <person name="Oda M."/>
            <person name="Papenfuss A.T."/>
            <person name="Parra Z.E."/>
            <person name="Pollock D.D."/>
            <person name="Ray D.A."/>
            <person name="Schein J.E."/>
            <person name="Speed T.P."/>
            <person name="Thompson K."/>
            <person name="VandeBerg J.L."/>
            <person name="Wade C.M."/>
            <person name="Walker J.A."/>
            <person name="Waters P.D."/>
            <person name="Webber C."/>
            <person name="Weidman J.R."/>
            <person name="Xie X."/>
            <person name="Zody M.C."/>
            <person name="Baldwin J."/>
            <person name="Abdouelleil A."/>
            <person name="Abdulkadir J."/>
            <person name="Abebe A."/>
            <person name="Abera B."/>
            <person name="Abreu J."/>
            <person name="Acer S.C."/>
            <person name="Aftuck L."/>
            <person name="Alexander A."/>
            <person name="An P."/>
            <person name="Anderson E."/>
            <person name="Anderson S."/>
            <person name="Arachi H."/>
            <person name="Azer M."/>
            <person name="Bachantsang P."/>
            <person name="Barry A."/>
            <person name="Bayul T."/>
            <person name="Berlin A."/>
            <person name="Bessette D."/>
            <person name="Bloom T."/>
            <person name="Bloom T."/>
            <person name="Boguslavskiy L."/>
            <person name="Bonnet C."/>
            <person name="Boukhgalter B."/>
            <person name="Bourzgui I."/>
            <person name="Brown A."/>
            <person name="Cahill P."/>
            <person name="Channer S."/>
            <person name="Cheshatsang Y."/>
            <person name="Chuda L."/>
            <person name="Citroen M."/>
            <person name="Collymore A."/>
            <person name="Cooke P."/>
            <person name="Costello M."/>
            <person name="D'Aco K."/>
            <person name="Daza R."/>
            <person name="De Haan G."/>
            <person name="DeGray S."/>
            <person name="DeMaso C."/>
            <person name="Dhargay N."/>
            <person name="Dooley K."/>
            <person name="Dooley E."/>
            <person name="Doricent M."/>
            <person name="Dorje P."/>
            <person name="Dorjee K."/>
            <person name="Dupes A."/>
            <person name="Elong R."/>
            <person name="Falk J."/>
            <person name="Farina A."/>
            <person name="Faro S."/>
            <person name="Ferguson D."/>
            <person name="Fisher S."/>
            <person name="Foley C.D."/>
            <person name="Franke A."/>
            <person name="Friedrich D."/>
            <person name="Gadbois L."/>
            <person name="Gearin G."/>
            <person name="Gearin C.R."/>
            <person name="Giannoukos G."/>
            <person name="Goode T."/>
            <person name="Graham J."/>
            <person name="Grandbois E."/>
            <person name="Grewal S."/>
            <person name="Gyaltsen K."/>
            <person name="Hafez N."/>
            <person name="Hagos B."/>
            <person name="Hall J."/>
            <person name="Henson C."/>
            <person name="Hollinger A."/>
            <person name="Honan T."/>
            <person name="Huard M.D."/>
            <person name="Hughes L."/>
            <person name="Hurhula B."/>
            <person name="Husby M.E."/>
            <person name="Kamat A."/>
            <person name="Kanga B."/>
            <person name="Kashin S."/>
            <person name="Khazanovich D."/>
            <person name="Kisner P."/>
            <person name="Lance K."/>
            <person name="Lara M."/>
            <person name="Lee W."/>
            <person name="Lennon N."/>
            <person name="Letendre F."/>
            <person name="LeVine R."/>
            <person name="Lipovsky A."/>
            <person name="Liu X."/>
            <person name="Liu J."/>
            <person name="Liu S."/>
            <person name="Lokyitsang T."/>
            <person name="Lokyitsang Y."/>
            <person name="Lubonja R."/>
            <person name="Lui A."/>
            <person name="MacDonald P."/>
            <person name="Magnisalis V."/>
            <person name="Maru K."/>
            <person name="Matthews C."/>
            <person name="McCusker W."/>
            <person name="McDonough S."/>
            <person name="Mehta T."/>
            <person name="Meldrim J."/>
            <person name="Meneus L."/>
            <person name="Mihai O."/>
            <person name="Mihalev A."/>
            <person name="Mihova T."/>
            <person name="Mittelman R."/>
            <person name="Mlenga V."/>
            <person name="Montmayeur A."/>
            <person name="Mulrain L."/>
            <person name="Navidi A."/>
            <person name="Naylor J."/>
            <person name="Negash T."/>
            <person name="Nguyen T."/>
            <person name="Nguyen N."/>
            <person name="Nicol R."/>
            <person name="Norbu C."/>
            <person name="Norbu N."/>
            <person name="Novod N."/>
            <person name="O'Neill B."/>
            <person name="Osman S."/>
            <person name="Markiewicz E."/>
            <person name="Oyono O.L."/>
            <person name="Patti C."/>
            <person name="Phunkhang P."/>
            <person name="Pierre F."/>
            <person name="Priest M."/>
            <person name="Raghuraman S."/>
            <person name="Rege F."/>
            <person name="Reyes R."/>
            <person name="Rise C."/>
            <person name="Rogov P."/>
            <person name="Ross K."/>
            <person name="Ryan E."/>
            <person name="Settipalli S."/>
            <person name="Shea T."/>
            <person name="Sherpa N."/>
            <person name="Shi L."/>
            <person name="Shih D."/>
            <person name="Sparrow T."/>
            <person name="Spaulding J."/>
            <person name="Stalker J."/>
            <person name="Stange-Thomann N."/>
            <person name="Stavropoulos S."/>
            <person name="Stone C."/>
            <person name="Strader C."/>
            <person name="Tesfaye S."/>
            <person name="Thomson T."/>
            <person name="Thoulutsang Y."/>
            <person name="Thoulutsang D."/>
            <person name="Topham K."/>
            <person name="Topping I."/>
            <person name="Tsamla T."/>
            <person name="Vassiliev H."/>
            <person name="Vo A."/>
            <person name="Wangchuk T."/>
            <person name="Wangdi T."/>
            <person name="Weiand M."/>
            <person name="Wilkinson J."/>
            <person name="Wilson A."/>
            <person name="Yadav S."/>
            <person name="Young G."/>
            <person name="Yu Q."/>
            <person name="Zembek L."/>
            <person name="Zhong D."/>
            <person name="Zimmer A."/>
            <person name="Zwirko Z."/>
            <person name="Jaffe D.B."/>
            <person name="Alvarez P."/>
            <person name="Brockman W."/>
            <person name="Butler J."/>
            <person name="Chin C."/>
            <person name="Gnerre S."/>
            <person name="MacCallum I."/>
            <person name="Graves J.A."/>
            <person name="Ponting C.P."/>
            <person name="Breen M."/>
            <person name="Samollow P.B."/>
            <person name="Lander E.S."/>
            <person name="Lindblad-Toh K."/>
        </authorList>
    </citation>
    <scope>NUCLEOTIDE SEQUENCE [LARGE SCALE GENOMIC DNA]</scope>
</reference>
<keyword evidence="8" id="KW-1015">Disulfide bond</keyword>
<feature type="domain" description="Ig-like" evidence="14">
    <location>
        <begin position="20"/>
        <end position="120"/>
    </location>
</feature>
<evidence type="ECO:0000256" key="2">
    <source>
        <dbReference type="ARBA" id="ARBA00022692"/>
    </source>
</evidence>
<feature type="chain" id="PRO_5023901929" description="Ig-like domain-containing protein" evidence="13">
    <location>
        <begin position="17"/>
        <end position="394"/>
    </location>
</feature>
<reference evidence="15" key="2">
    <citation type="submission" date="2025-08" db="UniProtKB">
        <authorList>
            <consortium name="Ensembl"/>
        </authorList>
    </citation>
    <scope>IDENTIFICATION</scope>
</reference>
<feature type="domain" description="Ig-like" evidence="14">
    <location>
        <begin position="149"/>
        <end position="234"/>
    </location>
</feature>
<accession>A0A5F8H2N2</accession>
<comment type="similarity">
    <text evidence="11">Belongs to the immunoglobulin superfamily. SIGLEC (sialic acid binding Ig-like lectin) family.</text>
</comment>
<proteinExistence type="inferred from homology"/>
<evidence type="ECO:0000256" key="4">
    <source>
        <dbReference type="ARBA" id="ARBA00022734"/>
    </source>
</evidence>
<dbReference type="Proteomes" id="UP000002280">
    <property type="component" value="Chromosome 4"/>
</dbReference>
<sequence length="394" mass="41918">MLLWLLLSLLWEGEWGLCLPSGSLSQVLQVPPSVTVQEGLCAQVLCTFYPRYSIDKSYPAYGSWFREGTNTDTGKPVATNAPGRQVERGAQGRFRLLGDPQRNNCSLSISDARATDSGRYFFRFEQGETKYNIYHPQLSVSVTGLSQKPDISVPEVLEAGTPVTLNCTFPSACWDNSTYRFSWSGAALPSPHDGSGPSPSSEVSFTPGLQHHGTPVTCQVTLPGGRLTAQRTIFLNVSCECWARSLLGPREGWLAGTAASGLSLLFPPRGPSWALAFSSPMASRGSIIAAEGGPSWALPCLPRPLLSRAAPQEDSGPGTPPSCGSRPGLGVTQQGLPLPLPLSGLPSGPSSSSVDHQLRDHLQPLRTVHTSAANLLFSPDQPQASPDCPGLCPV</sequence>
<dbReference type="AlphaFoldDB" id="A0A5F8H2N2"/>
<evidence type="ECO:0000256" key="6">
    <source>
        <dbReference type="ARBA" id="ARBA00022989"/>
    </source>
</evidence>
<dbReference type="InterPro" id="IPR036179">
    <property type="entry name" value="Ig-like_dom_sf"/>
</dbReference>
<dbReference type="PROSITE" id="PS50835">
    <property type="entry name" value="IG_LIKE"/>
    <property type="match status" value="2"/>
</dbReference>
<evidence type="ECO:0000256" key="5">
    <source>
        <dbReference type="ARBA" id="ARBA00022889"/>
    </source>
</evidence>
<evidence type="ECO:0000256" key="10">
    <source>
        <dbReference type="ARBA" id="ARBA00023319"/>
    </source>
</evidence>
<keyword evidence="6" id="KW-1133">Transmembrane helix</keyword>
<dbReference type="GO" id="GO:0030246">
    <property type="term" value="F:carbohydrate binding"/>
    <property type="evidence" value="ECO:0007669"/>
    <property type="project" value="UniProtKB-KW"/>
</dbReference>
<dbReference type="InterPro" id="IPR003599">
    <property type="entry name" value="Ig_sub"/>
</dbReference>
<dbReference type="Bgee" id="ENSMODG00000045422">
    <property type="expression patterns" value="Expressed in blood and 16 other cell types or tissues"/>
</dbReference>
<evidence type="ECO:0000256" key="13">
    <source>
        <dbReference type="SAM" id="SignalP"/>
    </source>
</evidence>